<dbReference type="PANTHER" id="PTHR18860">
    <property type="entry name" value="14-3-3 PROTEIN"/>
    <property type="match status" value="1"/>
</dbReference>
<gene>
    <name evidence="4" type="ORF">Taro_022700</name>
</gene>
<accession>A0A843V8P5</accession>
<dbReference type="OrthoDB" id="10260625at2759"/>
<dbReference type="InterPro" id="IPR023410">
    <property type="entry name" value="14-3-3_domain"/>
</dbReference>
<organism evidence="4 5">
    <name type="scientific">Colocasia esculenta</name>
    <name type="common">Wild taro</name>
    <name type="synonym">Arum esculentum</name>
    <dbReference type="NCBI Taxonomy" id="4460"/>
    <lineage>
        <taxon>Eukaryota</taxon>
        <taxon>Viridiplantae</taxon>
        <taxon>Streptophyta</taxon>
        <taxon>Embryophyta</taxon>
        <taxon>Tracheophyta</taxon>
        <taxon>Spermatophyta</taxon>
        <taxon>Magnoliopsida</taxon>
        <taxon>Liliopsida</taxon>
        <taxon>Araceae</taxon>
        <taxon>Aroideae</taxon>
        <taxon>Colocasieae</taxon>
        <taxon>Colocasia</taxon>
    </lineage>
</organism>
<dbReference type="InterPro" id="IPR000308">
    <property type="entry name" value="14-3-3"/>
</dbReference>
<dbReference type="Pfam" id="PF00244">
    <property type="entry name" value="14-3-3"/>
    <property type="match status" value="1"/>
</dbReference>
<dbReference type="InterPro" id="IPR036815">
    <property type="entry name" value="14-3-3_dom_sf"/>
</dbReference>
<evidence type="ECO:0000313" key="5">
    <source>
        <dbReference type="Proteomes" id="UP000652761"/>
    </source>
</evidence>
<dbReference type="Proteomes" id="UP000652761">
    <property type="component" value="Unassembled WGS sequence"/>
</dbReference>
<feature type="compositionally biased region" description="Polar residues" evidence="2">
    <location>
        <begin position="60"/>
        <end position="71"/>
    </location>
</feature>
<comment type="similarity">
    <text evidence="1">Belongs to the 14-3-3 family.</text>
</comment>
<proteinExistence type="inferred from homology"/>
<name>A0A843V8P5_COLES</name>
<dbReference type="SMART" id="SM00101">
    <property type="entry name" value="14_3_3"/>
    <property type="match status" value="1"/>
</dbReference>
<evidence type="ECO:0000313" key="4">
    <source>
        <dbReference type="EMBL" id="MQL90120.1"/>
    </source>
</evidence>
<dbReference type="PRINTS" id="PR00305">
    <property type="entry name" value="1433ZETA"/>
</dbReference>
<dbReference type="EMBL" id="NMUH01001211">
    <property type="protein sequence ID" value="MQL90120.1"/>
    <property type="molecule type" value="Genomic_DNA"/>
</dbReference>
<evidence type="ECO:0000259" key="3">
    <source>
        <dbReference type="SMART" id="SM00101"/>
    </source>
</evidence>
<dbReference type="AlphaFoldDB" id="A0A843V8P5"/>
<dbReference type="SUPFAM" id="SSF48445">
    <property type="entry name" value="14-3-3 protein"/>
    <property type="match status" value="1"/>
</dbReference>
<reference evidence="4" key="1">
    <citation type="submission" date="2017-07" db="EMBL/GenBank/DDBJ databases">
        <title>Taro Niue Genome Assembly and Annotation.</title>
        <authorList>
            <person name="Atibalentja N."/>
            <person name="Keating K."/>
            <person name="Fields C.J."/>
        </authorList>
    </citation>
    <scope>NUCLEOTIDE SEQUENCE</scope>
    <source>
        <strain evidence="4">Niue_2</strain>
        <tissue evidence="4">Leaf</tissue>
    </source>
</reference>
<dbReference type="Gene3D" id="1.20.190.20">
    <property type="entry name" value="14-3-3 domain"/>
    <property type="match status" value="1"/>
</dbReference>
<feature type="compositionally biased region" description="Low complexity" evidence="2">
    <location>
        <begin position="26"/>
        <end position="42"/>
    </location>
</feature>
<protein>
    <recommendedName>
        <fullName evidence="3">14-3-3 domain-containing protein</fullName>
    </recommendedName>
</protein>
<feature type="region of interest" description="Disordered" evidence="2">
    <location>
        <begin position="26"/>
        <end position="87"/>
    </location>
</feature>
<evidence type="ECO:0000256" key="1">
    <source>
        <dbReference type="ARBA" id="ARBA00006141"/>
    </source>
</evidence>
<evidence type="ECO:0000256" key="2">
    <source>
        <dbReference type="SAM" id="MobiDB-lite"/>
    </source>
</evidence>
<sequence length="421" mass="47512">MKLKENLGRPEAGVGIHLISPALCCSSPARRSRPSTSSSSSKSPRRQNKNLFYSPSSSSTLRYSANDTDVSGSAGEREGTQRWQGEGAFQGSIEGGETWKKMEEGVDERKYHVFMAKLAEKAERYDELVESMKKVARLDIELTPEERNLLFVGYKNVIGARRGSWLILSSLEKQEEAKGSQESKQHVIWIRKYRKDIEDEISKLCNDALSIIAIHLLPSSSTGESLVHYYKLKGDYYRYLAEFRTGNERQEAADQSLRAYQAATSTAVMDLPSSHPIRLSLALNFSVFYYEIMSSTERACQLAQQAFDEAVTEITVLGEDSNQDSIPLLQLIQENLTLWTSDPLGGEQSEDIGFEMQVRIALLLVSEPHVTCSFFLRLITNLVHNQFWPSPLVWRVGSNHLMSSLCFYVPFMIFSKCLETV</sequence>
<comment type="caution">
    <text evidence="4">The sequence shown here is derived from an EMBL/GenBank/DDBJ whole genome shotgun (WGS) entry which is preliminary data.</text>
</comment>
<feature type="domain" description="14-3-3" evidence="3">
    <location>
        <begin position="109"/>
        <end position="354"/>
    </location>
</feature>
<keyword evidence="5" id="KW-1185">Reference proteome</keyword>